<dbReference type="Proteomes" id="UP000255328">
    <property type="component" value="Unassembled WGS sequence"/>
</dbReference>
<dbReference type="PANTHER" id="PTHR31876:SF26">
    <property type="entry name" value="PROTEIN LIKE COV 2"/>
    <property type="match status" value="1"/>
</dbReference>
<gene>
    <name evidence="2" type="ORF">NCTC10723_00449</name>
</gene>
<dbReference type="InterPro" id="IPR007462">
    <property type="entry name" value="COV1-like"/>
</dbReference>
<dbReference type="Pfam" id="PF04367">
    <property type="entry name" value="DUF502"/>
    <property type="match status" value="1"/>
</dbReference>
<keyword evidence="1" id="KW-0812">Transmembrane</keyword>
<sequence>MIKKFKAYFYTGLIALLPIVLTVYIFNWIVGIVMGILGNSFITIIIKKLLLIFVEEGNMDYYVQMLVYFISLITMILGTCLVGLILRIVFFAKMIRKAKKLFVKIPLIKQVYTTISQIVDVTMTDREKAYEKVVMLEYPRRGIYAIGFLTSPENQIVSEVISSKEKVCNVFIPTSPNPTSGVFVVVPEKDITILDMKIDDAVKLIISGGVITPEKKEIEKIEE</sequence>
<accession>A0A377GVK3</accession>
<feature type="transmembrane region" description="Helical" evidence="1">
    <location>
        <begin position="66"/>
        <end position="90"/>
    </location>
</feature>
<keyword evidence="1" id="KW-0472">Membrane</keyword>
<proteinExistence type="predicted"/>
<name>A0A377GVK3_9FUSO</name>
<feature type="transmembrane region" description="Helical" evidence="1">
    <location>
        <begin position="32"/>
        <end position="54"/>
    </location>
</feature>
<feature type="transmembrane region" description="Helical" evidence="1">
    <location>
        <begin position="7"/>
        <end position="26"/>
    </location>
</feature>
<evidence type="ECO:0000313" key="2">
    <source>
        <dbReference type="EMBL" id="STO31010.1"/>
    </source>
</evidence>
<evidence type="ECO:0000313" key="3">
    <source>
        <dbReference type="Proteomes" id="UP000255328"/>
    </source>
</evidence>
<dbReference type="EMBL" id="UGGU01000003">
    <property type="protein sequence ID" value="STO31010.1"/>
    <property type="molecule type" value="Genomic_DNA"/>
</dbReference>
<dbReference type="PANTHER" id="PTHR31876">
    <property type="entry name" value="COV-LIKE PROTEIN 1"/>
    <property type="match status" value="1"/>
</dbReference>
<dbReference type="RefSeq" id="WP_115268935.1">
    <property type="nucleotide sequence ID" value="NZ_CASFEE010000001.1"/>
</dbReference>
<organism evidence="2 3">
    <name type="scientific">Fusobacterium necrogenes</name>
    <dbReference type="NCBI Taxonomy" id="858"/>
    <lineage>
        <taxon>Bacteria</taxon>
        <taxon>Fusobacteriati</taxon>
        <taxon>Fusobacteriota</taxon>
        <taxon>Fusobacteriia</taxon>
        <taxon>Fusobacteriales</taxon>
        <taxon>Fusobacteriaceae</taxon>
        <taxon>Fusobacterium</taxon>
    </lineage>
</organism>
<keyword evidence="3" id="KW-1185">Reference proteome</keyword>
<protein>
    <submittedName>
        <fullName evidence="2">Uncharacterized conserved protein</fullName>
    </submittedName>
</protein>
<evidence type="ECO:0000256" key="1">
    <source>
        <dbReference type="SAM" id="Phobius"/>
    </source>
</evidence>
<reference evidence="2 3" key="1">
    <citation type="submission" date="2018-06" db="EMBL/GenBank/DDBJ databases">
        <authorList>
            <consortium name="Pathogen Informatics"/>
            <person name="Doyle S."/>
        </authorList>
    </citation>
    <scope>NUCLEOTIDE SEQUENCE [LARGE SCALE GENOMIC DNA]</scope>
    <source>
        <strain evidence="2 3">NCTC10723</strain>
    </source>
</reference>
<keyword evidence="1" id="KW-1133">Transmembrane helix</keyword>
<dbReference type="OrthoDB" id="9780267at2"/>
<dbReference type="AlphaFoldDB" id="A0A377GVK3"/>